<dbReference type="EMBL" id="CM047898">
    <property type="protein sequence ID" value="KAJ0104852.1"/>
    <property type="molecule type" value="Genomic_DNA"/>
</dbReference>
<comment type="caution">
    <text evidence="1">The sequence shown here is derived from an EMBL/GenBank/DDBJ whole genome shotgun (WGS) entry which is preliminary data.</text>
</comment>
<gene>
    <name evidence="1" type="ORF">Patl1_19430</name>
</gene>
<name>A0ACC1BYL9_9ROSI</name>
<organism evidence="1 2">
    <name type="scientific">Pistacia atlantica</name>
    <dbReference type="NCBI Taxonomy" id="434234"/>
    <lineage>
        <taxon>Eukaryota</taxon>
        <taxon>Viridiplantae</taxon>
        <taxon>Streptophyta</taxon>
        <taxon>Embryophyta</taxon>
        <taxon>Tracheophyta</taxon>
        <taxon>Spermatophyta</taxon>
        <taxon>Magnoliopsida</taxon>
        <taxon>eudicotyledons</taxon>
        <taxon>Gunneridae</taxon>
        <taxon>Pentapetalae</taxon>
        <taxon>rosids</taxon>
        <taxon>malvids</taxon>
        <taxon>Sapindales</taxon>
        <taxon>Anacardiaceae</taxon>
        <taxon>Pistacia</taxon>
    </lineage>
</organism>
<evidence type="ECO:0000313" key="2">
    <source>
        <dbReference type="Proteomes" id="UP001164250"/>
    </source>
</evidence>
<dbReference type="Proteomes" id="UP001164250">
    <property type="component" value="Chromosome 2"/>
</dbReference>
<reference evidence="2" key="1">
    <citation type="journal article" date="2023" name="G3 (Bethesda)">
        <title>Genome assembly and association tests identify interacting loci associated with vigor, precocity, and sex in interspecific pistachio rootstocks.</title>
        <authorList>
            <person name="Palmer W."/>
            <person name="Jacygrad E."/>
            <person name="Sagayaradj S."/>
            <person name="Cavanaugh K."/>
            <person name="Han R."/>
            <person name="Bertier L."/>
            <person name="Beede B."/>
            <person name="Kafkas S."/>
            <person name="Golino D."/>
            <person name="Preece J."/>
            <person name="Michelmore R."/>
        </authorList>
    </citation>
    <scope>NUCLEOTIDE SEQUENCE [LARGE SCALE GENOMIC DNA]</scope>
</reference>
<proteinExistence type="predicted"/>
<evidence type="ECO:0000313" key="1">
    <source>
        <dbReference type="EMBL" id="KAJ0104852.1"/>
    </source>
</evidence>
<keyword evidence="2" id="KW-1185">Reference proteome</keyword>
<protein>
    <submittedName>
        <fullName evidence="1">Uncharacterized protein</fullName>
    </submittedName>
</protein>
<accession>A0ACC1BYL9</accession>
<sequence>MYCIEGIRCGVSHYLKNEGPVEWVGNLFMFDSCLSLPPATYKPEAMTEARKTGQVSENPFATCYICNSQISELRHRNCANLDCNLLSRCCSDCVKTLRGCCCINCTTGPRLNPLLPGHEDTKNGIFIEIQNCKQADNLAILYAM</sequence>